<keyword evidence="3" id="KW-1185">Reference proteome</keyword>
<accession>A0A5E4U8R5</accession>
<evidence type="ECO:0000256" key="1">
    <source>
        <dbReference type="SAM" id="MobiDB-lite"/>
    </source>
</evidence>
<dbReference type="AlphaFoldDB" id="A0A5E4U8R5"/>
<dbReference type="EMBL" id="CABPRU010000003">
    <property type="protein sequence ID" value="VVD96023.1"/>
    <property type="molecule type" value="Genomic_DNA"/>
</dbReference>
<reference evidence="2 3" key="1">
    <citation type="submission" date="2019-08" db="EMBL/GenBank/DDBJ databases">
        <authorList>
            <person name="Peeters C."/>
        </authorList>
    </citation>
    <scope>NUCLEOTIDE SEQUENCE [LARGE SCALE GENOMIC DNA]</scope>
    <source>
        <strain evidence="2 3">LMG 31013</strain>
    </source>
</reference>
<proteinExistence type="predicted"/>
<gene>
    <name evidence="2" type="ORF">PTE31013_01888</name>
</gene>
<dbReference type="Proteomes" id="UP000334380">
    <property type="component" value="Unassembled WGS sequence"/>
</dbReference>
<dbReference type="RefSeq" id="WP_150612539.1">
    <property type="nucleotide sequence ID" value="NZ_CABPRU010000003.1"/>
</dbReference>
<evidence type="ECO:0000313" key="2">
    <source>
        <dbReference type="EMBL" id="VVD96023.1"/>
    </source>
</evidence>
<protein>
    <submittedName>
        <fullName evidence="2">Uncharacterized protein</fullName>
    </submittedName>
</protein>
<feature type="region of interest" description="Disordered" evidence="1">
    <location>
        <begin position="339"/>
        <end position="419"/>
    </location>
</feature>
<name>A0A5E4U8R5_9BURK</name>
<sequence length="544" mass="58872">MGTISAASRGSPVQLISITRSKPPDDGNSFGSDFQRLGSIATSALGSTGKPWQSYPVRPRSTQANNGISLGTWCAERDREVLHAKRLCADPLMPKFVGEGLGRWCARFTDAVDADVSFELARASSMQRVRLGIPAEPTRFVRTFATGSVRAQLGEIAQVSREVHKLAATLPSLPKGEAQMIALRNRDDLAALRDSMLRLTVNSHERRSDLLRSELNALIALNDMAREAEREMTNGGADVPLRLAVRDGNWVLKPAESTSWFARNQTRAANDSARLALLLGYPADQPVTLKMIRRLGFGAQEYTAVLNDARSSGREAARSWLAVRALDIDTWKAAGRAVHGHLGQSEAGRASAGTPTPAHDDSQLGDDLTPAADPRSPNRERLRRTTATPVDATRLSHRIRPPVNAPGAERPDSPEGTDAHGYARVARADAQSDVPRFTAPDGSEYARVVKAKVSPESLREASPLSRREYFAQAFCSAHSGQQHQLRTIFSRSMLPEPASPEPTMGTSRTVGSGRDRATQLPPPPPPPLSPPPPPPISSLPRIPE</sequence>
<evidence type="ECO:0000313" key="3">
    <source>
        <dbReference type="Proteomes" id="UP000334380"/>
    </source>
</evidence>
<feature type="compositionally biased region" description="Pro residues" evidence="1">
    <location>
        <begin position="520"/>
        <end position="537"/>
    </location>
</feature>
<dbReference type="OrthoDB" id="8934374at2"/>
<feature type="region of interest" description="Disordered" evidence="1">
    <location>
        <begin position="494"/>
        <end position="544"/>
    </location>
</feature>
<organism evidence="2 3">
    <name type="scientific">Pandoraea terrigena</name>
    <dbReference type="NCBI Taxonomy" id="2508292"/>
    <lineage>
        <taxon>Bacteria</taxon>
        <taxon>Pseudomonadati</taxon>
        <taxon>Pseudomonadota</taxon>
        <taxon>Betaproteobacteria</taxon>
        <taxon>Burkholderiales</taxon>
        <taxon>Burkholderiaceae</taxon>
        <taxon>Pandoraea</taxon>
    </lineage>
</organism>